<dbReference type="AlphaFoldDB" id="A0A8K0VB76"/>
<dbReference type="PROSITE" id="PS50110">
    <property type="entry name" value="RESPONSE_REGULATORY"/>
    <property type="match status" value="1"/>
</dbReference>
<dbReference type="SMART" id="SM00387">
    <property type="entry name" value="HATPase_c"/>
    <property type="match status" value="1"/>
</dbReference>
<reference evidence="11" key="1">
    <citation type="submission" date="2021-01" db="EMBL/GenBank/DDBJ databases">
        <title>Tabrizicola alba sp. nov. a motile alkaliphilic bacterium isolated from a soda lake.</title>
        <authorList>
            <person name="Szuroczki S."/>
            <person name="Abbaszade G."/>
            <person name="Schumann P."/>
            <person name="Toth E."/>
        </authorList>
    </citation>
    <scope>NUCLEOTIDE SEQUENCE</scope>
    <source>
        <strain evidence="11">DMG-N-6</strain>
    </source>
</reference>
<evidence type="ECO:0000256" key="8">
    <source>
        <dbReference type="SAM" id="MobiDB-lite"/>
    </source>
</evidence>
<dbReference type="RefSeq" id="WP_202688704.1">
    <property type="nucleotide sequence ID" value="NZ_JAESVN010000004.1"/>
</dbReference>
<keyword evidence="3 6" id="KW-0597">Phosphoprotein</keyword>
<gene>
    <name evidence="11" type="ORF">JL811_11170</name>
</gene>
<dbReference type="GO" id="GO:0000155">
    <property type="term" value="F:phosphorelay sensor kinase activity"/>
    <property type="evidence" value="ECO:0007669"/>
    <property type="project" value="InterPro"/>
</dbReference>
<keyword evidence="12" id="KW-1185">Reference proteome</keyword>
<dbReference type="InterPro" id="IPR004358">
    <property type="entry name" value="Sig_transdc_His_kin-like_C"/>
</dbReference>
<feature type="modified residue" description="4-aspartylphosphate" evidence="6">
    <location>
        <position position="684"/>
    </location>
</feature>
<dbReference type="InterPro" id="IPR001789">
    <property type="entry name" value="Sig_transdc_resp-reg_receiver"/>
</dbReference>
<dbReference type="EMBL" id="JAESVN010000004">
    <property type="protein sequence ID" value="MBL4917781.1"/>
    <property type="molecule type" value="Genomic_DNA"/>
</dbReference>
<dbReference type="InterPro" id="IPR011006">
    <property type="entry name" value="CheY-like_superfamily"/>
</dbReference>
<dbReference type="PRINTS" id="PR00344">
    <property type="entry name" value="BCTRLSENSOR"/>
</dbReference>
<dbReference type="PANTHER" id="PTHR43047:SF9">
    <property type="entry name" value="HISTIDINE KINASE"/>
    <property type="match status" value="1"/>
</dbReference>
<dbReference type="Gene3D" id="3.30.565.10">
    <property type="entry name" value="Histidine kinase-like ATPase, C-terminal domain"/>
    <property type="match status" value="1"/>
</dbReference>
<dbReference type="Pfam" id="PF12860">
    <property type="entry name" value="PAS_7"/>
    <property type="match status" value="2"/>
</dbReference>
<keyword evidence="7" id="KW-0175">Coiled coil</keyword>
<dbReference type="InterPro" id="IPR036890">
    <property type="entry name" value="HATPase_C_sf"/>
</dbReference>
<dbReference type="SUPFAM" id="SSF52172">
    <property type="entry name" value="CheY-like"/>
    <property type="match status" value="1"/>
</dbReference>
<protein>
    <recommendedName>
        <fullName evidence="2">histidine kinase</fullName>
        <ecNumber evidence="2">2.7.13.3</ecNumber>
    </recommendedName>
</protein>
<feature type="coiled-coil region" evidence="7">
    <location>
        <begin position="69"/>
        <end position="103"/>
    </location>
</feature>
<evidence type="ECO:0000259" key="9">
    <source>
        <dbReference type="PROSITE" id="PS50109"/>
    </source>
</evidence>
<keyword evidence="5" id="KW-0418">Kinase</keyword>
<dbReference type="SMART" id="SM00388">
    <property type="entry name" value="HisKA"/>
    <property type="match status" value="1"/>
</dbReference>
<evidence type="ECO:0000256" key="4">
    <source>
        <dbReference type="ARBA" id="ARBA00022679"/>
    </source>
</evidence>
<feature type="domain" description="Response regulatory" evidence="10">
    <location>
        <begin position="633"/>
        <end position="745"/>
    </location>
</feature>
<evidence type="ECO:0000313" key="11">
    <source>
        <dbReference type="EMBL" id="MBL4917781.1"/>
    </source>
</evidence>
<evidence type="ECO:0000313" key="12">
    <source>
        <dbReference type="Proteomes" id="UP000648908"/>
    </source>
</evidence>
<dbReference type="Gene3D" id="1.10.287.130">
    <property type="match status" value="1"/>
</dbReference>
<sequence length="747" mass="80012">MARAPDPEVPADLIDPQDAPERQRDKLLVIAGALMKRVEQATDDGGAAYAQFQRAVLLEDEVRERTRDLERALDLLNLSNARLAEANRATEAARRNLASALEQLQEGFALFDPSDRLILFNSRFCLALRDIHARLAPGLAFADYVGMVSRSSDLALPAGQGPDDWRAGRMRAHREPHANVSVSLTGDRWLQVSEHRTLDGGTVILQTDVTDIIRLERETRGRLLDDQARGVRATLDHLAQGVAIFDAQARLIGWNRRFGELLALPMSALRMGAEFGLLMDRLPRDFRLAGLDAAALLAWAAAQAGGAARPHLRFGAERGDAALVLDIFAQEMPDRGFVISLSDVTAERAAIAALSQANETLEARVRDRTLELEDALADAERANASRARFVAAASHDLLQPLSAARLFLSAAEDGPMPPPLRETLGKAQNALDSVEAILGALLDISKLDSGKAAVTPGPVDLAGLLAQLAEEFGPVAAARGLALRVWPARHVVRSDPAYLRRILQNLIGNAIRYTERGRVVVGARRRGQMLQLEVWDTGPGIPEAEQDNIFREFHRLNARASASEGMGLGLAIVERAAALLGHPLGLRSVTGRGTVFLLQVPVERAGAAAPAAIPPGSDAAGRLQARAVTRDRIALLVEPDADLRRAIGLLLEKWGMNVLDAADGPAALALITEIGILPDVLLVDTGAAGAGAASRFVQQFCDLHGDLPCCLFLSGAEAADLPDGMTCLKKPLDPAALQAFLTGVLAS</sequence>
<comment type="caution">
    <text evidence="11">The sequence shown here is derived from an EMBL/GenBank/DDBJ whole genome shotgun (WGS) entry which is preliminary data.</text>
</comment>
<organism evidence="11 12">
    <name type="scientific">Szabonella alba</name>
    <dbReference type="NCBI Taxonomy" id="2804194"/>
    <lineage>
        <taxon>Bacteria</taxon>
        <taxon>Pseudomonadati</taxon>
        <taxon>Pseudomonadota</taxon>
        <taxon>Alphaproteobacteria</taxon>
        <taxon>Rhodobacterales</taxon>
        <taxon>Paracoccaceae</taxon>
        <taxon>Szabonella</taxon>
    </lineage>
</organism>
<dbReference type="InterPro" id="IPR003661">
    <property type="entry name" value="HisK_dim/P_dom"/>
</dbReference>
<dbReference type="InterPro" id="IPR003594">
    <property type="entry name" value="HATPase_dom"/>
</dbReference>
<dbReference type="Gene3D" id="3.40.50.2300">
    <property type="match status" value="1"/>
</dbReference>
<evidence type="ECO:0000259" key="10">
    <source>
        <dbReference type="PROSITE" id="PS50110"/>
    </source>
</evidence>
<dbReference type="PROSITE" id="PS50109">
    <property type="entry name" value="HIS_KIN"/>
    <property type="match status" value="1"/>
</dbReference>
<proteinExistence type="predicted"/>
<dbReference type="EC" id="2.7.13.3" evidence="2"/>
<evidence type="ECO:0000256" key="3">
    <source>
        <dbReference type="ARBA" id="ARBA00022553"/>
    </source>
</evidence>
<feature type="domain" description="Histidine kinase" evidence="9">
    <location>
        <begin position="392"/>
        <end position="604"/>
    </location>
</feature>
<evidence type="ECO:0000256" key="7">
    <source>
        <dbReference type="SAM" id="Coils"/>
    </source>
</evidence>
<accession>A0A8K0VB76</accession>
<dbReference type="GO" id="GO:0005886">
    <property type="term" value="C:plasma membrane"/>
    <property type="evidence" value="ECO:0007669"/>
    <property type="project" value="TreeGrafter"/>
</dbReference>
<keyword evidence="4" id="KW-0808">Transferase</keyword>
<dbReference type="CDD" id="cd00075">
    <property type="entry name" value="HATPase"/>
    <property type="match status" value="1"/>
</dbReference>
<evidence type="ECO:0000256" key="2">
    <source>
        <dbReference type="ARBA" id="ARBA00012438"/>
    </source>
</evidence>
<dbReference type="PANTHER" id="PTHR43047">
    <property type="entry name" value="TWO-COMPONENT HISTIDINE PROTEIN KINASE"/>
    <property type="match status" value="1"/>
</dbReference>
<feature type="coiled-coil region" evidence="7">
    <location>
        <begin position="344"/>
        <end position="378"/>
    </location>
</feature>
<dbReference type="CDD" id="cd00082">
    <property type="entry name" value="HisKA"/>
    <property type="match status" value="1"/>
</dbReference>
<dbReference type="Pfam" id="PF02518">
    <property type="entry name" value="HATPase_c"/>
    <property type="match status" value="1"/>
</dbReference>
<dbReference type="SUPFAM" id="SSF47384">
    <property type="entry name" value="Homodimeric domain of signal transducing histidine kinase"/>
    <property type="match status" value="1"/>
</dbReference>
<evidence type="ECO:0000256" key="5">
    <source>
        <dbReference type="ARBA" id="ARBA00022777"/>
    </source>
</evidence>
<comment type="catalytic activity">
    <reaction evidence="1">
        <text>ATP + protein L-histidine = ADP + protein N-phospho-L-histidine.</text>
        <dbReference type="EC" id="2.7.13.3"/>
    </reaction>
</comment>
<dbReference type="InterPro" id="IPR036097">
    <property type="entry name" value="HisK_dim/P_sf"/>
</dbReference>
<dbReference type="Proteomes" id="UP000648908">
    <property type="component" value="Unassembled WGS sequence"/>
</dbReference>
<evidence type="ECO:0000256" key="6">
    <source>
        <dbReference type="PROSITE-ProRule" id="PRU00169"/>
    </source>
</evidence>
<dbReference type="Pfam" id="PF00512">
    <property type="entry name" value="HisKA"/>
    <property type="match status" value="1"/>
</dbReference>
<dbReference type="FunFam" id="3.30.565.10:FF:000049">
    <property type="entry name" value="Two-component sensor histidine kinase"/>
    <property type="match status" value="1"/>
</dbReference>
<feature type="region of interest" description="Disordered" evidence="8">
    <location>
        <begin position="1"/>
        <end position="20"/>
    </location>
</feature>
<evidence type="ECO:0000256" key="1">
    <source>
        <dbReference type="ARBA" id="ARBA00000085"/>
    </source>
</evidence>
<dbReference type="InterPro" id="IPR005467">
    <property type="entry name" value="His_kinase_dom"/>
</dbReference>
<dbReference type="SUPFAM" id="SSF55874">
    <property type="entry name" value="ATPase domain of HSP90 chaperone/DNA topoisomerase II/histidine kinase"/>
    <property type="match status" value="1"/>
</dbReference>
<dbReference type="GO" id="GO:0009927">
    <property type="term" value="F:histidine phosphotransfer kinase activity"/>
    <property type="evidence" value="ECO:0007669"/>
    <property type="project" value="TreeGrafter"/>
</dbReference>
<dbReference type="Gene3D" id="3.30.450.20">
    <property type="entry name" value="PAS domain"/>
    <property type="match status" value="1"/>
</dbReference>
<name>A0A8K0VB76_9RHOB</name>
<dbReference type="CDD" id="cd00156">
    <property type="entry name" value="REC"/>
    <property type="match status" value="1"/>
</dbReference>